<dbReference type="SUPFAM" id="SSF52402">
    <property type="entry name" value="Adenine nucleotide alpha hydrolases-like"/>
    <property type="match status" value="1"/>
</dbReference>
<organism evidence="1 2">
    <name type="scientific">Pontibacillus halophilus JSM 076056 = DSM 19796</name>
    <dbReference type="NCBI Taxonomy" id="1385510"/>
    <lineage>
        <taxon>Bacteria</taxon>
        <taxon>Bacillati</taxon>
        <taxon>Bacillota</taxon>
        <taxon>Bacilli</taxon>
        <taxon>Bacillales</taxon>
        <taxon>Bacillaceae</taxon>
        <taxon>Pontibacillus</taxon>
    </lineage>
</organism>
<dbReference type="eggNOG" id="COG2117">
    <property type="taxonomic scope" value="Bacteria"/>
</dbReference>
<accession>A0A0A5GIS6</accession>
<evidence type="ECO:0000313" key="2">
    <source>
        <dbReference type="Proteomes" id="UP000030528"/>
    </source>
</evidence>
<dbReference type="Proteomes" id="UP000030528">
    <property type="component" value="Unassembled WGS sequence"/>
</dbReference>
<protein>
    <recommendedName>
        <fullName evidence="3">Asparagine synthetase domain-containing protein</fullName>
    </recommendedName>
</protein>
<name>A0A0A5GIS6_9BACI</name>
<dbReference type="AlphaFoldDB" id="A0A0A5GIS6"/>
<dbReference type="Gene3D" id="3.40.50.620">
    <property type="entry name" value="HUPs"/>
    <property type="match status" value="1"/>
</dbReference>
<gene>
    <name evidence="1" type="ORF">N781_05425</name>
</gene>
<reference evidence="1 2" key="1">
    <citation type="submission" date="2013-08" db="EMBL/GenBank/DDBJ databases">
        <authorList>
            <person name="Huang J."/>
            <person name="Wang G."/>
        </authorList>
    </citation>
    <scope>NUCLEOTIDE SEQUENCE [LARGE SCALE GENOMIC DNA]</scope>
    <source>
        <strain evidence="1 2">JSM 076056</strain>
    </source>
</reference>
<proteinExistence type="predicted"/>
<sequence>MSNKVAVLFTGGRDSSLVACLEALQGREVHLLTCNSGIGIGSELSQIRVDQLMDKFPNEIKGRTILPTYGLFRSIAIEHLEEDFRRFGINLVLLGDKLAIHAAATVYCLQNGITRIVDGCVGYQEDLAEQKEASIELLKDFERQYGIDYESPIYHYGSQDDVKYALLTLGLSSKSLEGVSIFGDAFSEPTNEQVTEYITGKLPICENHIEWMTNTASLVERTKYVSPKLTV</sequence>
<evidence type="ECO:0008006" key="3">
    <source>
        <dbReference type="Google" id="ProtNLM"/>
    </source>
</evidence>
<comment type="caution">
    <text evidence="1">The sequence shown here is derived from an EMBL/GenBank/DDBJ whole genome shotgun (WGS) entry which is preliminary data.</text>
</comment>
<dbReference type="OrthoDB" id="5180851at2"/>
<dbReference type="STRING" id="1385510.GCA_000425205_02573"/>
<dbReference type="EMBL" id="AVPE01000011">
    <property type="protein sequence ID" value="KGX91128.1"/>
    <property type="molecule type" value="Genomic_DNA"/>
</dbReference>
<dbReference type="InterPro" id="IPR014729">
    <property type="entry name" value="Rossmann-like_a/b/a_fold"/>
</dbReference>
<keyword evidence="2" id="KW-1185">Reference proteome</keyword>
<dbReference type="RefSeq" id="WP_026800903.1">
    <property type="nucleotide sequence ID" value="NZ_AULI01000011.1"/>
</dbReference>
<evidence type="ECO:0000313" key="1">
    <source>
        <dbReference type="EMBL" id="KGX91128.1"/>
    </source>
</evidence>